<accession>A0A840VKR8</accession>
<comment type="caution">
    <text evidence="11">The sequence shown here is derived from an EMBL/GenBank/DDBJ whole genome shotgun (WGS) entry which is preliminary data.</text>
</comment>
<dbReference type="EC" id="4.-.-.-" evidence="9"/>
<organism evidence="11 12">
    <name type="scientific">Acidocella aromatica</name>
    <dbReference type="NCBI Taxonomy" id="1303579"/>
    <lineage>
        <taxon>Bacteria</taxon>
        <taxon>Pseudomonadati</taxon>
        <taxon>Pseudomonadota</taxon>
        <taxon>Alphaproteobacteria</taxon>
        <taxon>Acetobacterales</taxon>
        <taxon>Acidocellaceae</taxon>
        <taxon>Acidocella</taxon>
    </lineage>
</organism>
<comment type="catalytic activity">
    <reaction evidence="8 9">
        <text>7,8-dihydroneopterin 3'-triphosphate + H2O = 6-carboxy-5,6,7,8-tetrahydropterin + triphosphate + acetaldehyde + 2 H(+)</text>
        <dbReference type="Rhea" id="RHEA:27966"/>
        <dbReference type="ChEBI" id="CHEBI:15343"/>
        <dbReference type="ChEBI" id="CHEBI:15377"/>
        <dbReference type="ChEBI" id="CHEBI:15378"/>
        <dbReference type="ChEBI" id="CHEBI:18036"/>
        <dbReference type="ChEBI" id="CHEBI:58462"/>
        <dbReference type="ChEBI" id="CHEBI:61032"/>
        <dbReference type="EC" id="4.1.2.50"/>
    </reaction>
</comment>
<protein>
    <recommendedName>
        <fullName evidence="4 9">6-carboxy-5,6,7,8-tetrahydropterin synthase</fullName>
        <ecNumber evidence="9">4.-.-.-</ecNumber>
    </recommendedName>
</protein>
<comment type="pathway">
    <text evidence="2 9">Purine metabolism; 7-cyano-7-deazaguanine biosynthesis.</text>
</comment>
<evidence type="ECO:0000313" key="11">
    <source>
        <dbReference type="EMBL" id="MBB5372171.1"/>
    </source>
</evidence>
<evidence type="ECO:0000256" key="1">
    <source>
        <dbReference type="ARBA" id="ARBA00002285"/>
    </source>
</evidence>
<evidence type="ECO:0000256" key="3">
    <source>
        <dbReference type="ARBA" id="ARBA00008900"/>
    </source>
</evidence>
<dbReference type="Gene3D" id="3.30.479.10">
    <property type="entry name" value="6-pyruvoyl tetrahydropterin synthase/QueD"/>
    <property type="match status" value="1"/>
</dbReference>
<evidence type="ECO:0000313" key="12">
    <source>
        <dbReference type="Proteomes" id="UP000553706"/>
    </source>
</evidence>
<evidence type="ECO:0000256" key="6">
    <source>
        <dbReference type="ARBA" id="ARBA00022833"/>
    </source>
</evidence>
<dbReference type="GO" id="GO:0046872">
    <property type="term" value="F:metal ion binding"/>
    <property type="evidence" value="ECO:0007669"/>
    <property type="project" value="UniProtKB-KW"/>
</dbReference>
<dbReference type="GO" id="GO:0008616">
    <property type="term" value="P:tRNA queuosine(34) biosynthetic process"/>
    <property type="evidence" value="ECO:0007669"/>
    <property type="project" value="UniProtKB-KW"/>
</dbReference>
<dbReference type="RefSeq" id="WP_183265158.1">
    <property type="nucleotide sequence ID" value="NZ_JACHFJ010000001.1"/>
</dbReference>
<evidence type="ECO:0000256" key="5">
    <source>
        <dbReference type="ARBA" id="ARBA00022723"/>
    </source>
</evidence>
<evidence type="ECO:0000256" key="4">
    <source>
        <dbReference type="ARBA" id="ARBA00018141"/>
    </source>
</evidence>
<dbReference type="InterPro" id="IPR007115">
    <property type="entry name" value="6-PTP_synth/QueD"/>
</dbReference>
<dbReference type="EMBL" id="JACHFJ010000001">
    <property type="protein sequence ID" value="MBB5372171.1"/>
    <property type="molecule type" value="Genomic_DNA"/>
</dbReference>
<dbReference type="Proteomes" id="UP000553706">
    <property type="component" value="Unassembled WGS sequence"/>
</dbReference>
<gene>
    <name evidence="11" type="ORF">HNP71_000395</name>
</gene>
<evidence type="ECO:0000256" key="10">
    <source>
        <dbReference type="PIRSR" id="PIRSR006113-2"/>
    </source>
</evidence>
<dbReference type="PANTHER" id="PTHR12589">
    <property type="entry name" value="PYRUVOYL TETRAHYDROBIOPTERIN SYNTHASE"/>
    <property type="match status" value="1"/>
</dbReference>
<feature type="binding site" evidence="10">
    <location>
        <position position="31"/>
    </location>
    <ligand>
        <name>Zn(2+)</name>
        <dbReference type="ChEBI" id="CHEBI:29105"/>
    </ligand>
</feature>
<dbReference type="SUPFAM" id="SSF55620">
    <property type="entry name" value="Tetrahydrobiopterin biosynthesis enzymes-like"/>
    <property type="match status" value="1"/>
</dbReference>
<keyword evidence="12" id="KW-1185">Reference proteome</keyword>
<dbReference type="Pfam" id="PF01242">
    <property type="entry name" value="PTPS"/>
    <property type="match status" value="1"/>
</dbReference>
<comment type="similarity">
    <text evidence="3 9">Belongs to the PTPS family. QueD subfamily.</text>
</comment>
<comment type="cofactor">
    <cofactor evidence="9 10">
        <name>Zn(2+)</name>
        <dbReference type="ChEBI" id="CHEBI:29105"/>
    </cofactor>
    <text evidence="9 10">Binds 1 zinc ion per subunit.</text>
</comment>
<feature type="binding site" evidence="10">
    <location>
        <position position="29"/>
    </location>
    <ligand>
        <name>Zn(2+)</name>
        <dbReference type="ChEBI" id="CHEBI:29105"/>
    </ligand>
</feature>
<dbReference type="PIRSF" id="PIRSF006113">
    <property type="entry name" value="PTP_synth"/>
    <property type="match status" value="1"/>
</dbReference>
<evidence type="ECO:0000256" key="9">
    <source>
        <dbReference type="PIRNR" id="PIRNR006113"/>
    </source>
</evidence>
<dbReference type="PANTHER" id="PTHR12589:SF7">
    <property type="entry name" value="6-PYRUVOYL TETRAHYDROBIOPTERIN SYNTHASE"/>
    <property type="match status" value="1"/>
</dbReference>
<proteinExistence type="inferred from homology"/>
<keyword evidence="6 9" id="KW-0862">Zinc</keyword>
<dbReference type="InterPro" id="IPR038418">
    <property type="entry name" value="6-PTP_synth/QueD_sf"/>
</dbReference>
<dbReference type="AlphaFoldDB" id="A0A840VKR8"/>
<keyword evidence="5 9" id="KW-0479">Metal-binding</keyword>
<reference evidence="11 12" key="1">
    <citation type="submission" date="2020-08" db="EMBL/GenBank/DDBJ databases">
        <title>Genomic Encyclopedia of Type Strains, Phase IV (KMG-IV): sequencing the most valuable type-strain genomes for metagenomic binning, comparative biology and taxonomic classification.</title>
        <authorList>
            <person name="Goeker M."/>
        </authorList>
    </citation>
    <scope>NUCLEOTIDE SEQUENCE [LARGE SCALE GENOMIC DNA]</scope>
    <source>
        <strain evidence="11 12">DSM 27026</strain>
    </source>
</reference>
<dbReference type="UniPathway" id="UPA00391"/>
<feature type="binding site" evidence="10">
    <location>
        <position position="14"/>
    </location>
    <ligand>
        <name>Zn(2+)</name>
        <dbReference type="ChEBI" id="CHEBI:29105"/>
    </ligand>
</feature>
<keyword evidence="9" id="KW-0671">Queuosine biosynthesis</keyword>
<evidence type="ECO:0000256" key="8">
    <source>
        <dbReference type="ARBA" id="ARBA00048807"/>
    </source>
</evidence>
<name>A0A840VKR8_9PROT</name>
<evidence type="ECO:0000256" key="7">
    <source>
        <dbReference type="ARBA" id="ARBA00023239"/>
    </source>
</evidence>
<evidence type="ECO:0000256" key="2">
    <source>
        <dbReference type="ARBA" id="ARBA00005061"/>
    </source>
</evidence>
<dbReference type="GO" id="GO:0070497">
    <property type="term" value="F:6-carboxytetrahydropterin synthase activity"/>
    <property type="evidence" value="ECO:0007669"/>
    <property type="project" value="UniProtKB-EC"/>
</dbReference>
<keyword evidence="7 9" id="KW-0456">Lyase</keyword>
<comment type="function">
    <text evidence="1">Catalyzes the conversion of 7,8-dihydroneopterin triphosphate (H2NTP) to 6-carboxy-5,6,7,8-tetrahydropterin (CPH4) and acetaldehyde.</text>
</comment>
<sequence length="119" mass="13635">MIELSKRFYFEAAHTLIRVVDAEPSRRIHGHTYHAEVMLRGEPDPQSGMLLDLGIFERVLAEVREQLDHHFLDEIADLGPATMENLAMWIWRKVQPKLPGLARVCVYREASGDKCCYAG</sequence>